<accession>A0A511D635</accession>
<keyword evidence="2" id="KW-1185">Reference proteome</keyword>
<dbReference type="Proteomes" id="UP000321328">
    <property type="component" value="Unassembled WGS sequence"/>
</dbReference>
<proteinExistence type="predicted"/>
<reference evidence="1 2" key="1">
    <citation type="submission" date="2019-07" db="EMBL/GenBank/DDBJ databases">
        <title>Whole genome shotgun sequence of Pseudonocardia asaccharolytica NBRC 16224.</title>
        <authorList>
            <person name="Hosoyama A."/>
            <person name="Uohara A."/>
            <person name="Ohji S."/>
            <person name="Ichikawa N."/>
        </authorList>
    </citation>
    <scope>NUCLEOTIDE SEQUENCE [LARGE SCALE GENOMIC DNA]</scope>
    <source>
        <strain evidence="1 2">NBRC 16224</strain>
    </source>
</reference>
<organism evidence="1 2">
    <name type="scientific">Pseudonocardia asaccharolytica DSM 44247 = NBRC 16224</name>
    <dbReference type="NCBI Taxonomy" id="1123024"/>
    <lineage>
        <taxon>Bacteria</taxon>
        <taxon>Bacillati</taxon>
        <taxon>Actinomycetota</taxon>
        <taxon>Actinomycetes</taxon>
        <taxon>Pseudonocardiales</taxon>
        <taxon>Pseudonocardiaceae</taxon>
        <taxon>Pseudonocardia</taxon>
    </lineage>
</organism>
<name>A0A511D635_9PSEU</name>
<comment type="caution">
    <text evidence="1">The sequence shown here is derived from an EMBL/GenBank/DDBJ whole genome shotgun (WGS) entry which is preliminary data.</text>
</comment>
<evidence type="ECO:0000313" key="2">
    <source>
        <dbReference type="Proteomes" id="UP000321328"/>
    </source>
</evidence>
<protein>
    <submittedName>
        <fullName evidence="1">Uncharacterized protein</fullName>
    </submittedName>
</protein>
<dbReference type="AlphaFoldDB" id="A0A511D635"/>
<gene>
    <name evidence="1" type="ORF">PA7_40880</name>
</gene>
<dbReference type="EMBL" id="BJVI01000063">
    <property type="protein sequence ID" value="GEL20251.1"/>
    <property type="molecule type" value="Genomic_DNA"/>
</dbReference>
<sequence>MGTGCRVAKQGALDALAASVLGRPGHSPAFYVDLLAERGPLLGEPYARQLDESFESCGSPGSAIIALWLGHAGVRSTAAYVHANISRWSRSGSTTAEVVTMVEVIFYRGRGVDESQYQEPGGA</sequence>
<evidence type="ECO:0000313" key="1">
    <source>
        <dbReference type="EMBL" id="GEL20251.1"/>
    </source>
</evidence>